<evidence type="ECO:0000313" key="1">
    <source>
        <dbReference type="EMBL" id="MCQ4771895.1"/>
    </source>
</evidence>
<gene>
    <name evidence="1" type="ORF">NE579_15830</name>
</gene>
<comment type="caution">
    <text evidence="1">The sequence shown here is derived from an EMBL/GenBank/DDBJ whole genome shotgun (WGS) entry which is preliminary data.</text>
</comment>
<dbReference type="GO" id="GO:0009253">
    <property type="term" value="P:peptidoglycan catabolic process"/>
    <property type="evidence" value="ECO:0007669"/>
    <property type="project" value="InterPro"/>
</dbReference>
<reference evidence="1" key="1">
    <citation type="submission" date="2022-06" db="EMBL/GenBank/DDBJ databases">
        <title>Isolation of gut microbiota from human fecal samples.</title>
        <authorList>
            <person name="Pamer E.G."/>
            <person name="Barat B."/>
            <person name="Waligurski E."/>
            <person name="Medina S."/>
            <person name="Paddock L."/>
            <person name="Mostad J."/>
        </authorList>
    </citation>
    <scope>NUCLEOTIDE SEQUENCE</scope>
    <source>
        <strain evidence="1">DFI.9.91</strain>
    </source>
</reference>
<dbReference type="Gene3D" id="3.40.80.10">
    <property type="entry name" value="Peptidoglycan recognition protein-like"/>
    <property type="match status" value="1"/>
</dbReference>
<dbReference type="SUPFAM" id="SSF55846">
    <property type="entry name" value="N-acetylmuramoyl-L-alanine amidase-like"/>
    <property type="match status" value="1"/>
</dbReference>
<dbReference type="InterPro" id="IPR036505">
    <property type="entry name" value="Amidase/PGRP_sf"/>
</dbReference>
<feature type="non-terminal residue" evidence="1">
    <location>
        <position position="185"/>
    </location>
</feature>
<dbReference type="GO" id="GO:0008745">
    <property type="term" value="F:N-acetylmuramoyl-L-alanine amidase activity"/>
    <property type="evidence" value="ECO:0007669"/>
    <property type="project" value="InterPro"/>
</dbReference>
<sequence>WGPDGATPMLLALAPYCDDNALVKEAVDGALAKVRPGCTAALKACPKGLGLAAGGSCGPATLAKRASRQGSYLAYNPQDTAAYFGAVWDCAVALCARLCRTYGLTADSILCHSEGYVKGIASNHADEMHWWPYHGKTMDMFRVAVGEVLGAKTPDFRAQVRSIFVCLQVIHGLVGQPEARLYLSP</sequence>
<dbReference type="EMBL" id="JANFYS010000096">
    <property type="protein sequence ID" value="MCQ4771895.1"/>
    <property type="molecule type" value="Genomic_DNA"/>
</dbReference>
<dbReference type="Proteomes" id="UP001204562">
    <property type="component" value="Unassembled WGS sequence"/>
</dbReference>
<protein>
    <submittedName>
        <fullName evidence="1">Uncharacterized protein</fullName>
    </submittedName>
</protein>
<name>A0AAW5JTZ6_9FIRM</name>
<proteinExistence type="predicted"/>
<feature type="non-terminal residue" evidence="1">
    <location>
        <position position="1"/>
    </location>
</feature>
<organism evidence="1 2">
    <name type="scientific">Intestinimonas massiliensis</name>
    <name type="common">ex Afouda et al. 2020</name>
    <dbReference type="NCBI Taxonomy" id="1673721"/>
    <lineage>
        <taxon>Bacteria</taxon>
        <taxon>Bacillati</taxon>
        <taxon>Bacillota</taxon>
        <taxon>Clostridia</taxon>
        <taxon>Eubacteriales</taxon>
        <taxon>Intestinimonas</taxon>
    </lineage>
</organism>
<evidence type="ECO:0000313" key="2">
    <source>
        <dbReference type="Proteomes" id="UP001204562"/>
    </source>
</evidence>
<dbReference type="AlphaFoldDB" id="A0AAW5JTZ6"/>
<accession>A0AAW5JTZ6</accession>